<dbReference type="RefSeq" id="WP_012963840.1">
    <property type="nucleotide sequence ID" value="NC_013799.1"/>
</dbReference>
<keyword evidence="8" id="KW-1185">Reference proteome</keyword>
<dbReference type="InterPro" id="IPR008949">
    <property type="entry name" value="Isoprenoid_synthase_dom_sf"/>
</dbReference>
<dbReference type="STRING" id="608538.HTH_1206"/>
<dbReference type="SUPFAM" id="SSF48576">
    <property type="entry name" value="Terpenoid synthases"/>
    <property type="match status" value="1"/>
</dbReference>
<protein>
    <submittedName>
        <fullName evidence="7">Octoprenyl-diphosphate synthase</fullName>
    </submittedName>
</protein>
<evidence type="ECO:0000256" key="5">
    <source>
        <dbReference type="ARBA" id="ARBA00022842"/>
    </source>
</evidence>
<evidence type="ECO:0000313" key="7">
    <source>
        <dbReference type="EMBL" id="BAI69660.1"/>
    </source>
</evidence>
<name>D3DIK8_HYDTT</name>
<dbReference type="AlphaFoldDB" id="D3DIK8"/>
<dbReference type="Pfam" id="PF00348">
    <property type="entry name" value="polyprenyl_synt"/>
    <property type="match status" value="1"/>
</dbReference>
<dbReference type="Gene3D" id="1.10.600.10">
    <property type="entry name" value="Farnesyl Diphosphate Synthase"/>
    <property type="match status" value="1"/>
</dbReference>
<dbReference type="EMBL" id="AP011112">
    <property type="protein sequence ID" value="BAI69660.1"/>
    <property type="molecule type" value="Genomic_DNA"/>
</dbReference>
<reference evidence="7 8" key="1">
    <citation type="journal article" date="2010" name="J. Bacteriol.">
        <title>Complete genome sequence of the thermophilic, obligately chemolithoautotrophic hydrogen-oxidizing bacterium Hydrogenobacter thermophilus TK-6.</title>
        <authorList>
            <person name="Arai H."/>
            <person name="Kanbe H."/>
            <person name="Ishii M."/>
            <person name="Igarashi Y."/>
        </authorList>
    </citation>
    <scope>NUCLEOTIDE SEQUENCE [LARGE SCALE GENOMIC DNA]</scope>
    <source>
        <strain evidence="8">DSM 6534 / IAM 12695 / TK-6 [Tokyo]</strain>
    </source>
</reference>
<dbReference type="GO" id="GO:0004659">
    <property type="term" value="F:prenyltransferase activity"/>
    <property type="evidence" value="ECO:0007669"/>
    <property type="project" value="InterPro"/>
</dbReference>
<dbReference type="OrthoDB" id="9805316at2"/>
<comment type="cofactor">
    <cofactor evidence="1">
        <name>Mg(2+)</name>
        <dbReference type="ChEBI" id="CHEBI:18420"/>
    </cofactor>
</comment>
<dbReference type="PANTHER" id="PTHR12001">
    <property type="entry name" value="GERANYLGERANYL PYROPHOSPHATE SYNTHASE"/>
    <property type="match status" value="1"/>
</dbReference>
<comment type="similarity">
    <text evidence="2 6">Belongs to the FPP/GGPP synthase family.</text>
</comment>
<dbReference type="PROSITE" id="PS00723">
    <property type="entry name" value="POLYPRENYL_SYNTHASE_1"/>
    <property type="match status" value="1"/>
</dbReference>
<dbReference type="Proteomes" id="UP000002574">
    <property type="component" value="Chromosome"/>
</dbReference>
<evidence type="ECO:0000256" key="2">
    <source>
        <dbReference type="ARBA" id="ARBA00006706"/>
    </source>
</evidence>
<proteinExistence type="inferred from homology"/>
<keyword evidence="3 6" id="KW-0808">Transferase</keyword>
<sequence>MHVVDYAVRLLEEELLRHLEPEVKAILEVGSYIISSGGKRMRPVLSLLTCKALGGDERKVLPLAVGIEYIHVASLLHDDVVDGADRRRGRLSANLVFGNDLCVLTGDYMYAKALWLYSRYGDIKSIEIVSRAVMDMAQGQVLELKSIGDIIDQETYFSIIDRKTGVLFGASMAVGALMAGREDYERFYQMGLKVGRAFQLVDDALDYSGSEEKLGKPVGNDLREGKCTYPLISVMENLDTEAVKSSLRNSDTAWIREKVIQLGGVKKTYQMARMYIEEALKELRQLMGENNAKVLETLVLSVIERER</sequence>
<dbReference type="CDD" id="cd00685">
    <property type="entry name" value="Trans_IPPS_HT"/>
    <property type="match status" value="1"/>
</dbReference>
<accession>D3DIK8</accession>
<keyword evidence="5" id="KW-0460">Magnesium</keyword>
<dbReference type="InterPro" id="IPR000092">
    <property type="entry name" value="Polyprenyl_synt"/>
</dbReference>
<keyword evidence="4" id="KW-0479">Metal-binding</keyword>
<dbReference type="eggNOG" id="COG0142">
    <property type="taxonomic scope" value="Bacteria"/>
</dbReference>
<dbReference type="PANTHER" id="PTHR12001:SF69">
    <property type="entry name" value="ALL TRANS-POLYPRENYL-DIPHOSPHATE SYNTHASE PDSS1"/>
    <property type="match status" value="1"/>
</dbReference>
<dbReference type="KEGG" id="hte:Hydth_1198"/>
<dbReference type="GO" id="GO:0046872">
    <property type="term" value="F:metal ion binding"/>
    <property type="evidence" value="ECO:0007669"/>
    <property type="project" value="UniProtKB-KW"/>
</dbReference>
<evidence type="ECO:0000256" key="4">
    <source>
        <dbReference type="ARBA" id="ARBA00022723"/>
    </source>
</evidence>
<dbReference type="SFLD" id="SFLDG01017">
    <property type="entry name" value="Polyprenyl_Transferase_Like"/>
    <property type="match status" value="1"/>
</dbReference>
<dbReference type="KEGG" id="hth:HTH_1206"/>
<evidence type="ECO:0000256" key="6">
    <source>
        <dbReference type="RuleBase" id="RU004466"/>
    </source>
</evidence>
<organism evidence="7 8">
    <name type="scientific">Hydrogenobacter thermophilus (strain DSM 6534 / IAM 12695 / TK-6)</name>
    <dbReference type="NCBI Taxonomy" id="608538"/>
    <lineage>
        <taxon>Bacteria</taxon>
        <taxon>Pseudomonadati</taxon>
        <taxon>Aquificota</taxon>
        <taxon>Aquificia</taxon>
        <taxon>Aquificales</taxon>
        <taxon>Aquificaceae</taxon>
        <taxon>Hydrogenobacter</taxon>
    </lineage>
</organism>
<dbReference type="InterPro" id="IPR033749">
    <property type="entry name" value="Polyprenyl_synt_CS"/>
</dbReference>
<dbReference type="SFLD" id="SFLDS00005">
    <property type="entry name" value="Isoprenoid_Synthase_Type_I"/>
    <property type="match status" value="1"/>
</dbReference>
<dbReference type="GO" id="GO:0008299">
    <property type="term" value="P:isoprenoid biosynthetic process"/>
    <property type="evidence" value="ECO:0007669"/>
    <property type="project" value="InterPro"/>
</dbReference>
<gene>
    <name evidence="7" type="primary">ispB</name>
    <name evidence="7" type="ordered locus">HTH_1206</name>
</gene>
<evidence type="ECO:0000256" key="1">
    <source>
        <dbReference type="ARBA" id="ARBA00001946"/>
    </source>
</evidence>
<evidence type="ECO:0000256" key="3">
    <source>
        <dbReference type="ARBA" id="ARBA00022679"/>
    </source>
</evidence>
<evidence type="ECO:0000313" key="8">
    <source>
        <dbReference type="Proteomes" id="UP000002574"/>
    </source>
</evidence>